<feature type="compositionally biased region" description="Basic and acidic residues" evidence="2">
    <location>
        <begin position="50"/>
        <end position="82"/>
    </location>
</feature>
<evidence type="ECO:0000313" key="5">
    <source>
        <dbReference type="EMBL" id="VIP01954.1"/>
    </source>
</evidence>
<dbReference type="Gene3D" id="2.30.42.10">
    <property type="match status" value="2"/>
</dbReference>
<dbReference type="PANTHER" id="PTHR12106">
    <property type="entry name" value="SORTILIN RELATED"/>
    <property type="match status" value="1"/>
</dbReference>
<feature type="signal peptide" evidence="3">
    <location>
        <begin position="1"/>
        <end position="26"/>
    </location>
</feature>
<dbReference type="GO" id="GO:0016787">
    <property type="term" value="F:hydrolase activity"/>
    <property type="evidence" value="ECO:0007669"/>
    <property type="project" value="UniProtKB-KW"/>
</dbReference>
<dbReference type="SUPFAM" id="SSF110296">
    <property type="entry name" value="Oligoxyloglucan reducing end-specific cellobiohydrolase"/>
    <property type="match status" value="1"/>
</dbReference>
<feature type="region of interest" description="Disordered" evidence="2">
    <location>
        <begin position="453"/>
        <end position="472"/>
    </location>
</feature>
<dbReference type="Pfam" id="PF15902">
    <property type="entry name" value="Sortilin-Vps10"/>
    <property type="match status" value="2"/>
</dbReference>
<dbReference type="EMBL" id="LR586016">
    <property type="protein sequence ID" value="VIP01954.1"/>
    <property type="molecule type" value="Genomic_DNA"/>
</dbReference>
<dbReference type="PANTHER" id="PTHR12106:SF27">
    <property type="entry name" value="SORTILIN-RELATED RECEPTOR"/>
    <property type="match status" value="1"/>
</dbReference>
<feature type="compositionally biased region" description="Gly residues" evidence="2">
    <location>
        <begin position="460"/>
        <end position="471"/>
    </location>
</feature>
<evidence type="ECO:0000259" key="4">
    <source>
        <dbReference type="PROSITE" id="PS50106"/>
    </source>
</evidence>
<dbReference type="RefSeq" id="WP_162657184.1">
    <property type="nucleotide sequence ID" value="NZ_LR593887.1"/>
</dbReference>
<feature type="domain" description="PDZ" evidence="4">
    <location>
        <begin position="481"/>
        <end position="547"/>
    </location>
</feature>
<dbReference type="KEGG" id="tim:GMBLW1_20060"/>
<dbReference type="InterPro" id="IPR001478">
    <property type="entry name" value="PDZ"/>
</dbReference>
<gene>
    <name evidence="5" type="ORF">GMBLW1_20060</name>
</gene>
<feature type="region of interest" description="Disordered" evidence="2">
    <location>
        <begin position="1159"/>
        <end position="1189"/>
    </location>
</feature>
<dbReference type="PROSITE" id="PS50106">
    <property type="entry name" value="PDZ"/>
    <property type="match status" value="2"/>
</dbReference>
<keyword evidence="1" id="KW-0677">Repeat</keyword>
<dbReference type="EMBL" id="LR593887">
    <property type="protein sequence ID" value="VTR99949.1"/>
    <property type="molecule type" value="Genomic_DNA"/>
</dbReference>
<feature type="compositionally biased region" description="Acidic residues" evidence="2">
    <location>
        <begin position="1170"/>
        <end position="1181"/>
    </location>
</feature>
<feature type="compositionally biased region" description="Low complexity" evidence="2">
    <location>
        <begin position="29"/>
        <end position="49"/>
    </location>
</feature>
<keyword evidence="5" id="KW-0378">Hydrolase</keyword>
<reference evidence="5" key="1">
    <citation type="submission" date="2019-04" db="EMBL/GenBank/DDBJ databases">
        <authorList>
            <consortium name="Science for Life Laboratories"/>
        </authorList>
    </citation>
    <scope>NUCLEOTIDE SEQUENCE</scope>
    <source>
        <strain evidence="5">MBLW1</strain>
    </source>
</reference>
<dbReference type="SUPFAM" id="SSF50156">
    <property type="entry name" value="PDZ domain-like"/>
    <property type="match status" value="2"/>
</dbReference>
<evidence type="ECO:0000256" key="3">
    <source>
        <dbReference type="SAM" id="SignalP"/>
    </source>
</evidence>
<dbReference type="InterPro" id="IPR050310">
    <property type="entry name" value="VPS10-sortilin"/>
</dbReference>
<dbReference type="SUPFAM" id="SSF50939">
    <property type="entry name" value="Sialidases"/>
    <property type="match status" value="1"/>
</dbReference>
<protein>
    <recommendedName>
        <fullName evidence="4">PDZ domain-containing protein</fullName>
    </recommendedName>
</protein>
<dbReference type="SMART" id="SM00228">
    <property type="entry name" value="PDZ"/>
    <property type="match status" value="2"/>
</dbReference>
<dbReference type="InterPro" id="IPR036034">
    <property type="entry name" value="PDZ_sf"/>
</dbReference>
<dbReference type="InterPro" id="IPR036278">
    <property type="entry name" value="Sialidase_sf"/>
</dbReference>
<dbReference type="InterPro" id="IPR015943">
    <property type="entry name" value="WD40/YVTN_repeat-like_dom_sf"/>
</dbReference>
<dbReference type="Proteomes" id="UP000464378">
    <property type="component" value="Chromosome"/>
</dbReference>
<dbReference type="CDD" id="cd15482">
    <property type="entry name" value="Sialidase_non-viral"/>
    <property type="match status" value="2"/>
</dbReference>
<dbReference type="InParanoid" id="A0A6C2YKQ0"/>
<dbReference type="Gene3D" id="2.130.10.10">
    <property type="entry name" value="YVTN repeat-like/Quinoprotein amine dehydrogenase"/>
    <property type="match status" value="4"/>
</dbReference>
<evidence type="ECO:0000256" key="2">
    <source>
        <dbReference type="SAM" id="MobiDB-lite"/>
    </source>
</evidence>
<accession>A0A6C2YKQ0</accession>
<feature type="chain" id="PRO_5036172720" description="PDZ domain-containing protein" evidence="3">
    <location>
        <begin position="27"/>
        <end position="1189"/>
    </location>
</feature>
<keyword evidence="6" id="KW-1185">Reference proteome</keyword>
<evidence type="ECO:0000256" key="1">
    <source>
        <dbReference type="ARBA" id="ARBA00022737"/>
    </source>
</evidence>
<feature type="region of interest" description="Disordered" evidence="2">
    <location>
        <begin position="28"/>
        <end position="90"/>
    </location>
</feature>
<evidence type="ECO:0000313" key="6">
    <source>
        <dbReference type="Proteomes" id="UP000464378"/>
    </source>
</evidence>
<sequence>MNAAIRYRWATLLLMALIALPAGIIAQDSPKAQPKTKPSPATPKSSPNEPKSESKSKSDAGEKSSPKSEPKATPKDTAKDAPKSAPAKPPVAIDWTPAVAWRSIGPANMSGRITALAVVESNPSTYYVASASGGLLKTTNNGTSYSFHFDKQSTVSIGDVAVAPSNPDIVWVGTGEANPRNSVSYGDGVYKSTDGAKSFQRMGLEKTYQTGKILIHPKNPDVVLVGSIGRLYGLNKERGVYRTTDGGKSWEQTLFVNERTGVIDMVMNPEDPNTILAATWEHMRDEFDSYVGPPAPDGIEEYGPAITYGPGSGIWKSTDGGKTWNKLTKGLPTVNMGRIGLTYSPKNPKQVFAIISTEKFGTGPAQRPSRLLLGVRTEEDDKGLKIVEVTANGPADKAGIKADDILTSLDKLPTMSNLELADIISKHKEGDVVPAVILRDGKSQTLPVKLLPATAPPAGGPRGGQGGGQGAGAARDRVQLGIYGEDVTDGIRIEEIVSDSPAQQAKLAINDVILMIDDAPANMRALSRVLFEKSVGDTVKLKIQRGDKKLDVPVKLAKAPDTQAGRIPRPYASTLSGQRENVPDRLQGADAFQTGGIYRSDDGGTTWTRINSLNPRPMYFSVLRVDPNDDQTIYVLGVNLYRSTNGGRTFRAYGNSGVHADHHALWIDPKNSKHLRLGTDGGLYVTYDQGQVWDHHTHMGSICQFYHVDVDDRKPYMVYGGLQDNGSWGGPSRTISAMGPTNADWGTIRGGDGFVCRVDRIEPDVVYSESQNGRIGRRNLKTGEAASISIGNEATSRYRWNWNTPFILSPSNPRVISIGAQYVFRSTNRGDRWKRISPELTRTNRGSMTALAESPLNSEVMWAGTDDGFVWITRDNGQTWTNVTAKIPLPGPRWVATIEASRYAPGRAYVTFDAHRSNDDQPYLFVTEDFGATWKPLHSKLPVGSTRVLREDIRNPDLLYVGTEFAVYASIDRGENWVKLNTNLPTVAVHEFAQPTSAEELVAATHGRGIWIADISVLRQMKAANLQAASKLYAPAAATMWRVPAIKGSGRSPSNRIFEGQNPERGTILAYSLTQPAEKVTLAIVDASGRRVREFKTETKPGMHIVRWDMLGAGAPQGRGGRVFLQSLAAGTYRVTLTVDGVEQTQPVVLEADPTIPEFKLLSQDSNADAMEDSDEEEEEERGGGAVDH</sequence>
<feature type="domain" description="PDZ" evidence="4">
    <location>
        <begin position="354"/>
        <end position="424"/>
    </location>
</feature>
<organism evidence="5">
    <name type="scientific">Tuwongella immobilis</name>
    <dbReference type="NCBI Taxonomy" id="692036"/>
    <lineage>
        <taxon>Bacteria</taxon>
        <taxon>Pseudomonadati</taxon>
        <taxon>Planctomycetota</taxon>
        <taxon>Planctomycetia</taxon>
        <taxon>Gemmatales</taxon>
        <taxon>Gemmataceae</taxon>
        <taxon>Tuwongella</taxon>
    </lineage>
</organism>
<proteinExistence type="predicted"/>
<name>A0A6C2YKQ0_9BACT</name>
<keyword evidence="3" id="KW-0732">Signal</keyword>
<dbReference type="Gene3D" id="2.60.40.4070">
    <property type="match status" value="1"/>
</dbReference>
<dbReference type="InterPro" id="IPR031778">
    <property type="entry name" value="Sortilin_N"/>
</dbReference>
<dbReference type="AlphaFoldDB" id="A0A6C2YKQ0"/>
<dbReference type="Pfam" id="PF13180">
    <property type="entry name" value="PDZ_2"/>
    <property type="match status" value="2"/>
</dbReference>